<dbReference type="InterPro" id="IPR003594">
    <property type="entry name" value="HATPase_dom"/>
</dbReference>
<sequence length="649" mass="71282">MNPPGPESEGTPIRILLLEDNRLDADLTRLRLESLRMPVSLHVVETEADFCWALDVGDIDIVLADFMLPAFSGAEALAIVRERSPDLPFVVVSGVLGEEHAVEILKKGATDYVVKQRLQRLPMVVERALAEAKERRQRIGAERALETSETNYRRLVDALRDYAVIGLNAEGRIRSLNRAAEDILGFSLQEMKGRPASLLYQGQETDCGSLHESLQNALQHESHSVECWMKRRGGSEFFASIVTTAIRNDAGHVVGFSKIIRDTTEARRAAETLEAAKEQAEAANAAKDRFLAMLSHELRTPLTPILAAVHLLDQESALPASLEDVPPMIRRNVELEARLIDDLLDLTSITHNKLSLTLKPLDMDACLNGVVEMGRAEVRGKRQQMEVRLEAEHSLVSADAGRTQQIIWNVLKNAIKFTRSGGRIVVESFNPDADHYSVCISDNGIGISEAALTRIFSAFEQADISITREFGGLGLGLAIAHALACKHGGELIAESAGPGRGARFTFTLPLLDPVPDETEGPVSVDRRAYERPLRILLVEDNEDTSRAMARLLKILGHEVSLANTVASGKRLAQTGVFDLLVGDIGLPDGDGTEVAREFKRIQQRPSIAITGYGMDEDILKSQEAGFTAHITKPVNFEHLSELISILTKY</sequence>
<dbReference type="EMBL" id="JAVRIC010000010">
    <property type="protein sequence ID" value="MDT0497439.1"/>
    <property type="molecule type" value="Genomic_DNA"/>
</dbReference>
<dbReference type="CDD" id="cd16922">
    <property type="entry name" value="HATPase_EvgS-ArcB-TorS-like"/>
    <property type="match status" value="1"/>
</dbReference>
<dbReference type="InterPro" id="IPR000700">
    <property type="entry name" value="PAS-assoc_C"/>
</dbReference>
<dbReference type="InterPro" id="IPR005467">
    <property type="entry name" value="His_kinase_dom"/>
</dbReference>
<dbReference type="CDD" id="cd00082">
    <property type="entry name" value="HisKA"/>
    <property type="match status" value="1"/>
</dbReference>
<dbReference type="Proteomes" id="UP001254608">
    <property type="component" value="Unassembled WGS sequence"/>
</dbReference>
<evidence type="ECO:0000256" key="5">
    <source>
        <dbReference type="ARBA" id="ARBA00022777"/>
    </source>
</evidence>
<dbReference type="Pfam" id="PF00989">
    <property type="entry name" value="PAS"/>
    <property type="match status" value="1"/>
</dbReference>
<comment type="caution">
    <text evidence="12">The sequence shown here is derived from an EMBL/GenBank/DDBJ whole genome shotgun (WGS) entry which is preliminary data.</text>
</comment>
<feature type="modified residue" description="4-aspartylphosphate" evidence="6">
    <location>
        <position position="583"/>
    </location>
</feature>
<keyword evidence="7" id="KW-0175">Coiled coil</keyword>
<dbReference type="SUPFAM" id="SSF55785">
    <property type="entry name" value="PYP-like sensor domain (PAS domain)"/>
    <property type="match status" value="1"/>
</dbReference>
<proteinExistence type="predicted"/>
<feature type="domain" description="PAC" evidence="11">
    <location>
        <begin position="223"/>
        <end position="275"/>
    </location>
</feature>
<protein>
    <recommendedName>
        <fullName evidence="2">histidine kinase</fullName>
        <ecNumber evidence="2">2.7.13.3</ecNumber>
    </recommendedName>
</protein>
<dbReference type="InterPro" id="IPR003661">
    <property type="entry name" value="HisK_dim/P_dom"/>
</dbReference>
<dbReference type="InterPro" id="IPR036890">
    <property type="entry name" value="HATPase_C_sf"/>
</dbReference>
<dbReference type="Gene3D" id="3.40.50.2300">
    <property type="match status" value="2"/>
</dbReference>
<dbReference type="Pfam" id="PF00512">
    <property type="entry name" value="HisKA"/>
    <property type="match status" value="1"/>
</dbReference>
<dbReference type="Gene3D" id="1.10.287.130">
    <property type="match status" value="1"/>
</dbReference>
<evidence type="ECO:0000256" key="4">
    <source>
        <dbReference type="ARBA" id="ARBA00022679"/>
    </source>
</evidence>
<evidence type="ECO:0000259" key="9">
    <source>
        <dbReference type="PROSITE" id="PS50110"/>
    </source>
</evidence>
<keyword evidence="5" id="KW-0418">Kinase</keyword>
<dbReference type="PRINTS" id="PR00344">
    <property type="entry name" value="BCTRLSENSOR"/>
</dbReference>
<dbReference type="RefSeq" id="WP_311364831.1">
    <property type="nucleotide sequence ID" value="NZ_JAVRIC010000010.1"/>
</dbReference>
<dbReference type="Gene3D" id="3.30.450.20">
    <property type="entry name" value="PAS domain"/>
    <property type="match status" value="1"/>
</dbReference>
<dbReference type="InterPro" id="IPR000014">
    <property type="entry name" value="PAS"/>
</dbReference>
<evidence type="ECO:0000259" key="8">
    <source>
        <dbReference type="PROSITE" id="PS50109"/>
    </source>
</evidence>
<dbReference type="PANTHER" id="PTHR43047">
    <property type="entry name" value="TWO-COMPONENT HISTIDINE PROTEIN KINASE"/>
    <property type="match status" value="1"/>
</dbReference>
<evidence type="ECO:0000313" key="12">
    <source>
        <dbReference type="EMBL" id="MDT0497439.1"/>
    </source>
</evidence>
<dbReference type="PROSITE" id="PS50113">
    <property type="entry name" value="PAC"/>
    <property type="match status" value="1"/>
</dbReference>
<dbReference type="NCBIfam" id="TIGR00229">
    <property type="entry name" value="sensory_box"/>
    <property type="match status" value="1"/>
</dbReference>
<evidence type="ECO:0000256" key="2">
    <source>
        <dbReference type="ARBA" id="ARBA00012438"/>
    </source>
</evidence>
<dbReference type="SMART" id="SM00388">
    <property type="entry name" value="HisKA"/>
    <property type="match status" value="1"/>
</dbReference>
<dbReference type="CDD" id="cd00130">
    <property type="entry name" value="PAS"/>
    <property type="match status" value="1"/>
</dbReference>
<dbReference type="EC" id="2.7.13.3" evidence="2"/>
<feature type="domain" description="Histidine kinase" evidence="8">
    <location>
        <begin position="293"/>
        <end position="512"/>
    </location>
</feature>
<keyword evidence="4" id="KW-0808">Transferase</keyword>
<evidence type="ECO:0000256" key="3">
    <source>
        <dbReference type="ARBA" id="ARBA00022553"/>
    </source>
</evidence>
<dbReference type="InterPro" id="IPR011006">
    <property type="entry name" value="CheY-like_superfamily"/>
</dbReference>
<dbReference type="SMART" id="SM00387">
    <property type="entry name" value="HATPase_c"/>
    <property type="match status" value="1"/>
</dbReference>
<dbReference type="InterPro" id="IPR035965">
    <property type="entry name" value="PAS-like_dom_sf"/>
</dbReference>
<gene>
    <name evidence="12" type="ORF">RM530_08685</name>
</gene>
<feature type="modified residue" description="4-aspartylphosphate" evidence="6">
    <location>
        <position position="65"/>
    </location>
</feature>
<organism evidence="12 13">
    <name type="scientific">Banduia mediterranea</name>
    <dbReference type="NCBI Taxonomy" id="3075609"/>
    <lineage>
        <taxon>Bacteria</taxon>
        <taxon>Pseudomonadati</taxon>
        <taxon>Pseudomonadota</taxon>
        <taxon>Gammaproteobacteria</taxon>
        <taxon>Nevskiales</taxon>
        <taxon>Algiphilaceae</taxon>
        <taxon>Banduia</taxon>
    </lineage>
</organism>
<dbReference type="SMART" id="SM00448">
    <property type="entry name" value="REC"/>
    <property type="match status" value="2"/>
</dbReference>
<dbReference type="InterPro" id="IPR001789">
    <property type="entry name" value="Sig_transdc_resp-reg_receiver"/>
</dbReference>
<dbReference type="CDD" id="cd00156">
    <property type="entry name" value="REC"/>
    <property type="match status" value="1"/>
</dbReference>
<reference evidence="12 13" key="1">
    <citation type="submission" date="2023-09" db="EMBL/GenBank/DDBJ databases">
        <authorList>
            <person name="Rey-Velasco X."/>
        </authorList>
    </citation>
    <scope>NUCLEOTIDE SEQUENCE [LARGE SCALE GENOMIC DNA]</scope>
    <source>
        <strain evidence="12 13">W345</strain>
    </source>
</reference>
<feature type="domain" description="Response regulatory" evidence="9">
    <location>
        <begin position="534"/>
        <end position="647"/>
    </location>
</feature>
<dbReference type="SUPFAM" id="SSF52172">
    <property type="entry name" value="CheY-like"/>
    <property type="match status" value="2"/>
</dbReference>
<keyword evidence="13" id="KW-1185">Reference proteome</keyword>
<feature type="domain" description="Response regulatory" evidence="9">
    <location>
        <begin position="14"/>
        <end position="130"/>
    </location>
</feature>
<dbReference type="Pfam" id="PF00072">
    <property type="entry name" value="Response_reg"/>
    <property type="match status" value="2"/>
</dbReference>
<keyword evidence="3 6" id="KW-0597">Phosphoprotein</keyword>
<dbReference type="SUPFAM" id="SSF47384">
    <property type="entry name" value="Homodimeric domain of signal transducing histidine kinase"/>
    <property type="match status" value="1"/>
</dbReference>
<dbReference type="PROSITE" id="PS50109">
    <property type="entry name" value="HIS_KIN"/>
    <property type="match status" value="1"/>
</dbReference>
<comment type="catalytic activity">
    <reaction evidence="1">
        <text>ATP + protein L-histidine = ADP + protein N-phospho-L-histidine.</text>
        <dbReference type="EC" id="2.7.13.3"/>
    </reaction>
</comment>
<evidence type="ECO:0000256" key="1">
    <source>
        <dbReference type="ARBA" id="ARBA00000085"/>
    </source>
</evidence>
<dbReference type="InterPro" id="IPR004358">
    <property type="entry name" value="Sig_transdc_His_kin-like_C"/>
</dbReference>
<evidence type="ECO:0000259" key="11">
    <source>
        <dbReference type="PROSITE" id="PS50113"/>
    </source>
</evidence>
<feature type="domain" description="PAS" evidence="10">
    <location>
        <begin position="148"/>
        <end position="221"/>
    </location>
</feature>
<feature type="coiled-coil region" evidence="7">
    <location>
        <begin position="263"/>
        <end position="293"/>
    </location>
</feature>
<evidence type="ECO:0000256" key="7">
    <source>
        <dbReference type="SAM" id="Coils"/>
    </source>
</evidence>
<name>A0ABU2WJM2_9GAMM</name>
<dbReference type="InterPro" id="IPR036097">
    <property type="entry name" value="HisK_dim/P_sf"/>
</dbReference>
<dbReference type="SMART" id="SM00091">
    <property type="entry name" value="PAS"/>
    <property type="match status" value="1"/>
</dbReference>
<dbReference type="InterPro" id="IPR013767">
    <property type="entry name" value="PAS_fold"/>
</dbReference>
<dbReference type="SUPFAM" id="SSF55874">
    <property type="entry name" value="ATPase domain of HSP90 chaperone/DNA topoisomerase II/histidine kinase"/>
    <property type="match status" value="1"/>
</dbReference>
<evidence type="ECO:0000259" key="10">
    <source>
        <dbReference type="PROSITE" id="PS50112"/>
    </source>
</evidence>
<evidence type="ECO:0000256" key="6">
    <source>
        <dbReference type="PROSITE-ProRule" id="PRU00169"/>
    </source>
</evidence>
<dbReference type="Pfam" id="PF02518">
    <property type="entry name" value="HATPase_c"/>
    <property type="match status" value="1"/>
</dbReference>
<dbReference type="PROSITE" id="PS50110">
    <property type="entry name" value="RESPONSE_REGULATORY"/>
    <property type="match status" value="2"/>
</dbReference>
<dbReference type="Gene3D" id="3.30.565.10">
    <property type="entry name" value="Histidine kinase-like ATPase, C-terminal domain"/>
    <property type="match status" value="1"/>
</dbReference>
<accession>A0ABU2WJM2</accession>
<dbReference type="PROSITE" id="PS50112">
    <property type="entry name" value="PAS"/>
    <property type="match status" value="1"/>
</dbReference>
<evidence type="ECO:0000313" key="13">
    <source>
        <dbReference type="Proteomes" id="UP001254608"/>
    </source>
</evidence>